<evidence type="ECO:0000313" key="3">
    <source>
        <dbReference type="Proteomes" id="UP000663419"/>
    </source>
</evidence>
<protein>
    <submittedName>
        <fullName evidence="2">Uncharacterized protein</fullName>
    </submittedName>
</protein>
<organism evidence="2 3">
    <name type="scientific">Ajellomyces capsulatus (strain H88)</name>
    <name type="common">Darling's disease fungus</name>
    <name type="synonym">Histoplasma capsulatum</name>
    <dbReference type="NCBI Taxonomy" id="544711"/>
    <lineage>
        <taxon>Eukaryota</taxon>
        <taxon>Fungi</taxon>
        <taxon>Dikarya</taxon>
        <taxon>Ascomycota</taxon>
        <taxon>Pezizomycotina</taxon>
        <taxon>Eurotiomycetes</taxon>
        <taxon>Eurotiomycetidae</taxon>
        <taxon>Onygenales</taxon>
        <taxon>Ajellomycetaceae</taxon>
        <taxon>Histoplasma</taxon>
    </lineage>
</organism>
<name>A0A8A1LI19_AJEC8</name>
<feature type="transmembrane region" description="Helical" evidence="1">
    <location>
        <begin position="12"/>
        <end position="35"/>
    </location>
</feature>
<evidence type="ECO:0000256" key="1">
    <source>
        <dbReference type="SAM" id="Phobius"/>
    </source>
</evidence>
<keyword evidence="1" id="KW-0472">Membrane</keyword>
<proteinExistence type="predicted"/>
<gene>
    <name evidence="2" type="ORF">I7I53_07898</name>
</gene>
<dbReference type="VEuPathDB" id="FungiDB:I7I53_07898"/>
<keyword evidence="1" id="KW-0812">Transmembrane</keyword>
<dbReference type="AlphaFoldDB" id="A0A8A1LI19"/>
<reference evidence="2" key="1">
    <citation type="submission" date="2021-01" db="EMBL/GenBank/DDBJ databases">
        <title>Chromosome-level genome assembly of a human fungal pathogen reveals clustering of transcriptionally co-regulated genes.</title>
        <authorList>
            <person name="Voorhies M."/>
            <person name="Cohen S."/>
            <person name="Shea T.P."/>
            <person name="Petrus S."/>
            <person name="Munoz J.F."/>
            <person name="Poplawski S."/>
            <person name="Goldman W.E."/>
            <person name="Michael T."/>
            <person name="Cuomo C.A."/>
            <person name="Sil A."/>
            <person name="Beyhan S."/>
        </authorList>
    </citation>
    <scope>NUCLEOTIDE SEQUENCE</scope>
    <source>
        <strain evidence="2">H88</strain>
    </source>
</reference>
<sequence length="80" mass="9191">MYFPPLIPSDNVFLNISEVLCCLFLIGLSAFFLFCRSIALMLRGRKRNDSYCRNSLCGAGGQLRLRNRRRQKTSQFLLAV</sequence>
<keyword evidence="1" id="KW-1133">Transmembrane helix</keyword>
<dbReference type="Proteomes" id="UP000663419">
    <property type="component" value="Chromosome 2"/>
</dbReference>
<evidence type="ECO:0000313" key="2">
    <source>
        <dbReference type="EMBL" id="QSS52303.1"/>
    </source>
</evidence>
<dbReference type="EMBL" id="CP069103">
    <property type="protein sequence ID" value="QSS52303.1"/>
    <property type="molecule type" value="Genomic_DNA"/>
</dbReference>
<accession>A0A8A1LI19</accession>